<dbReference type="Proteomes" id="UP000250321">
    <property type="component" value="Unassembled WGS sequence"/>
</dbReference>
<feature type="compositionally biased region" description="Basic residues" evidence="1">
    <location>
        <begin position="72"/>
        <end position="82"/>
    </location>
</feature>
<name>A0A314XYA9_PRUYE</name>
<feature type="compositionally biased region" description="Low complexity" evidence="1">
    <location>
        <begin position="26"/>
        <end position="37"/>
    </location>
</feature>
<organism evidence="2 3">
    <name type="scientific">Prunus yedoensis var. nudiflora</name>
    <dbReference type="NCBI Taxonomy" id="2094558"/>
    <lineage>
        <taxon>Eukaryota</taxon>
        <taxon>Viridiplantae</taxon>
        <taxon>Streptophyta</taxon>
        <taxon>Embryophyta</taxon>
        <taxon>Tracheophyta</taxon>
        <taxon>Spermatophyta</taxon>
        <taxon>Magnoliopsida</taxon>
        <taxon>eudicotyledons</taxon>
        <taxon>Gunneridae</taxon>
        <taxon>Pentapetalae</taxon>
        <taxon>rosids</taxon>
        <taxon>fabids</taxon>
        <taxon>Rosales</taxon>
        <taxon>Rosaceae</taxon>
        <taxon>Amygdaloideae</taxon>
        <taxon>Amygdaleae</taxon>
        <taxon>Prunus</taxon>
    </lineage>
</organism>
<sequence>MFGYRETQIIFSGSKQKTHHNRKFLSKSQQQLQNSQTNKERMVEISINLTATPGQGARREAVGNPSDEVGRARHRRNRRERT</sequence>
<reference evidence="2 3" key="1">
    <citation type="submission" date="2018-02" db="EMBL/GenBank/DDBJ databases">
        <title>Draft genome of wild Prunus yedoensis var. nudiflora.</title>
        <authorList>
            <person name="Baek S."/>
            <person name="Kim J.-H."/>
            <person name="Choi K."/>
            <person name="Kim G.-B."/>
            <person name="Cho A."/>
            <person name="Jang H."/>
            <person name="Shin C.-H."/>
            <person name="Yu H.-J."/>
            <person name="Mun J.-H."/>
        </authorList>
    </citation>
    <scope>NUCLEOTIDE SEQUENCE [LARGE SCALE GENOMIC DNA]</scope>
    <source>
        <strain evidence="3">cv. Jeju island</strain>
        <tissue evidence="2">Leaf</tissue>
    </source>
</reference>
<feature type="compositionally biased region" description="Basic residues" evidence="1">
    <location>
        <begin position="16"/>
        <end position="25"/>
    </location>
</feature>
<evidence type="ECO:0000256" key="1">
    <source>
        <dbReference type="SAM" id="MobiDB-lite"/>
    </source>
</evidence>
<keyword evidence="3" id="KW-1185">Reference proteome</keyword>
<proteinExistence type="predicted"/>
<protein>
    <submittedName>
        <fullName evidence="2">Uncharacterized protein</fullName>
    </submittedName>
</protein>
<dbReference type="AlphaFoldDB" id="A0A314XYA9"/>
<accession>A0A314XYA9</accession>
<dbReference type="EMBL" id="PJQY01002069">
    <property type="protein sequence ID" value="PQP96680.1"/>
    <property type="molecule type" value="Genomic_DNA"/>
</dbReference>
<evidence type="ECO:0000313" key="3">
    <source>
        <dbReference type="Proteomes" id="UP000250321"/>
    </source>
</evidence>
<comment type="caution">
    <text evidence="2">The sequence shown here is derived from an EMBL/GenBank/DDBJ whole genome shotgun (WGS) entry which is preliminary data.</text>
</comment>
<feature type="region of interest" description="Disordered" evidence="1">
    <location>
        <begin position="1"/>
        <end position="82"/>
    </location>
</feature>
<gene>
    <name evidence="2" type="ORF">Pyn_22867</name>
</gene>
<evidence type="ECO:0000313" key="2">
    <source>
        <dbReference type="EMBL" id="PQP96680.1"/>
    </source>
</evidence>